<evidence type="ECO:0000259" key="8">
    <source>
        <dbReference type="PROSITE" id="PS50902"/>
    </source>
</evidence>
<comment type="similarity">
    <text evidence="2">Belongs to the flavodoxin family.</text>
</comment>
<keyword evidence="10" id="KW-1185">Reference proteome</keyword>
<organism evidence="9 10">
    <name type="scientific">Discostella pseudostelligera</name>
    <dbReference type="NCBI Taxonomy" id="259834"/>
    <lineage>
        <taxon>Eukaryota</taxon>
        <taxon>Sar</taxon>
        <taxon>Stramenopiles</taxon>
        <taxon>Ochrophyta</taxon>
        <taxon>Bacillariophyta</taxon>
        <taxon>Coscinodiscophyceae</taxon>
        <taxon>Thalassiosirophycidae</taxon>
        <taxon>Stephanodiscales</taxon>
        <taxon>Stephanodiscaceae</taxon>
        <taxon>Discostella</taxon>
    </lineage>
</organism>
<accession>A0ABD3MVV9</accession>
<dbReference type="Proteomes" id="UP001530293">
    <property type="component" value="Unassembled WGS sequence"/>
</dbReference>
<comment type="caution">
    <text evidence="9">The sequence shown here is derived from an EMBL/GenBank/DDBJ whole genome shotgun (WGS) entry which is preliminary data.</text>
</comment>
<keyword evidence="4" id="KW-0285">Flavoprotein</keyword>
<reference evidence="9 10" key="1">
    <citation type="submission" date="2024-10" db="EMBL/GenBank/DDBJ databases">
        <title>Updated reference genomes for cyclostephanoid diatoms.</title>
        <authorList>
            <person name="Roberts W.R."/>
            <person name="Alverson A.J."/>
        </authorList>
    </citation>
    <scope>NUCLEOTIDE SEQUENCE [LARGE SCALE GENOMIC DNA]</scope>
    <source>
        <strain evidence="9 10">AJA232-27</strain>
    </source>
</reference>
<dbReference type="InterPro" id="IPR010086">
    <property type="entry name" value="Flavodoxin_lc"/>
</dbReference>
<feature type="signal peptide" evidence="7">
    <location>
        <begin position="1"/>
        <end position="28"/>
    </location>
</feature>
<dbReference type="SUPFAM" id="SSF52218">
    <property type="entry name" value="Flavoproteins"/>
    <property type="match status" value="1"/>
</dbReference>
<dbReference type="Pfam" id="PF00258">
    <property type="entry name" value="Flavodoxin_1"/>
    <property type="match status" value="1"/>
</dbReference>
<keyword evidence="6" id="KW-0249">Electron transport</keyword>
<keyword evidence="3" id="KW-0813">Transport</keyword>
<evidence type="ECO:0000313" key="10">
    <source>
        <dbReference type="Proteomes" id="UP001530293"/>
    </source>
</evidence>
<dbReference type="PROSITE" id="PS00201">
    <property type="entry name" value="FLAVODOXIN"/>
    <property type="match status" value="1"/>
</dbReference>
<dbReference type="Gene3D" id="3.40.50.360">
    <property type="match status" value="1"/>
</dbReference>
<dbReference type="PANTHER" id="PTHR42809">
    <property type="entry name" value="FLAVODOXIN 2"/>
    <property type="match status" value="1"/>
</dbReference>
<keyword evidence="5" id="KW-0288">FMN</keyword>
<evidence type="ECO:0000256" key="6">
    <source>
        <dbReference type="ARBA" id="ARBA00022982"/>
    </source>
</evidence>
<dbReference type="NCBIfam" id="NF006738">
    <property type="entry name" value="PRK09267.1-4"/>
    <property type="match status" value="1"/>
</dbReference>
<evidence type="ECO:0000256" key="5">
    <source>
        <dbReference type="ARBA" id="ARBA00022643"/>
    </source>
</evidence>
<dbReference type="NCBIfam" id="TIGR01752">
    <property type="entry name" value="flav_long"/>
    <property type="match status" value="1"/>
</dbReference>
<evidence type="ECO:0000256" key="2">
    <source>
        <dbReference type="ARBA" id="ARBA00005267"/>
    </source>
</evidence>
<protein>
    <recommendedName>
        <fullName evidence="8">Flavodoxin-like domain-containing protein</fullName>
    </recommendedName>
</protein>
<sequence length="303" mass="32575">MTKMTAYQHRITSIALLVAAAMPQGGVAFITPINPTHAVSSSLFASIGVFYGTSTGSTEEAARLISEQFGEDASEPIDVDEIKGSLAAKFAEYDSLIVGTPTWNTGADTERSGTGWDEIYYSEMKNLNIAGKKVAVFGLGDSVSYSENYADATGELHDVFESLGCKMIGYTSQEGYQHKESKSIRGDLFCGLLLDAVNEEELTEERVQNWVAKLIDEGILESSGEAAPAATVMPAAAAAPSPQIDLSATVAFEDHALAEEIMTEVKKTRSGYMAHYNPRTDKTMWISTDGRSSYVTVGVPGYE</sequence>
<name>A0ABD3MVV9_9STRA</name>
<dbReference type="InterPro" id="IPR029039">
    <property type="entry name" value="Flavoprotein-like_sf"/>
</dbReference>
<dbReference type="PANTHER" id="PTHR42809:SF1">
    <property type="entry name" value="FLAVODOXIN 1"/>
    <property type="match status" value="1"/>
</dbReference>
<feature type="chain" id="PRO_5044868410" description="Flavodoxin-like domain-containing protein" evidence="7">
    <location>
        <begin position="29"/>
        <end position="303"/>
    </location>
</feature>
<dbReference type="InterPro" id="IPR008254">
    <property type="entry name" value="Flavodoxin/NO_synth"/>
</dbReference>
<proteinExistence type="inferred from homology"/>
<evidence type="ECO:0000313" key="9">
    <source>
        <dbReference type="EMBL" id="KAL3767537.1"/>
    </source>
</evidence>
<feature type="domain" description="Flavodoxin-like" evidence="8">
    <location>
        <begin position="47"/>
        <end position="215"/>
    </location>
</feature>
<dbReference type="PROSITE" id="PS50902">
    <property type="entry name" value="FLAVODOXIN_LIKE"/>
    <property type="match status" value="1"/>
</dbReference>
<dbReference type="InterPro" id="IPR001226">
    <property type="entry name" value="Flavodoxin_CS"/>
</dbReference>
<evidence type="ECO:0000256" key="3">
    <source>
        <dbReference type="ARBA" id="ARBA00022448"/>
    </source>
</evidence>
<evidence type="ECO:0000256" key="7">
    <source>
        <dbReference type="SAM" id="SignalP"/>
    </source>
</evidence>
<evidence type="ECO:0000256" key="4">
    <source>
        <dbReference type="ARBA" id="ARBA00022630"/>
    </source>
</evidence>
<comment type="cofactor">
    <cofactor evidence="1">
        <name>FMN</name>
        <dbReference type="ChEBI" id="CHEBI:58210"/>
    </cofactor>
</comment>
<dbReference type="AlphaFoldDB" id="A0ABD3MVV9"/>
<dbReference type="InterPro" id="IPR050619">
    <property type="entry name" value="Flavodoxin"/>
</dbReference>
<gene>
    <name evidence="9" type="ORF">ACHAWU_000200</name>
</gene>
<keyword evidence="7" id="KW-0732">Signal</keyword>
<dbReference type="EMBL" id="JALLBG020000075">
    <property type="protein sequence ID" value="KAL3767537.1"/>
    <property type="molecule type" value="Genomic_DNA"/>
</dbReference>
<evidence type="ECO:0000256" key="1">
    <source>
        <dbReference type="ARBA" id="ARBA00001917"/>
    </source>
</evidence>